<feature type="compositionally biased region" description="Basic residues" evidence="1">
    <location>
        <begin position="64"/>
        <end position="74"/>
    </location>
</feature>
<sequence length="74" mass="8333">MHITHAGEALIPPSSSRRSTGYAAHLTGSARRCIKVLPFTHGMGRAEHTWGGLDPAQQQQQTQHRLHRLPFRQR</sequence>
<name>A0AAV7WHM9_PLEWA</name>
<dbReference type="AlphaFoldDB" id="A0AAV7WHM9"/>
<gene>
    <name evidence="2" type="ORF">NDU88_001196</name>
</gene>
<comment type="caution">
    <text evidence="2">The sequence shown here is derived from an EMBL/GenBank/DDBJ whole genome shotgun (WGS) entry which is preliminary data.</text>
</comment>
<evidence type="ECO:0000256" key="1">
    <source>
        <dbReference type="SAM" id="MobiDB-lite"/>
    </source>
</evidence>
<evidence type="ECO:0000313" key="3">
    <source>
        <dbReference type="Proteomes" id="UP001066276"/>
    </source>
</evidence>
<protein>
    <submittedName>
        <fullName evidence="2">Uncharacterized protein</fullName>
    </submittedName>
</protein>
<dbReference type="EMBL" id="JANPWB010000001">
    <property type="protein sequence ID" value="KAJ1213562.1"/>
    <property type="molecule type" value="Genomic_DNA"/>
</dbReference>
<keyword evidence="3" id="KW-1185">Reference proteome</keyword>
<feature type="region of interest" description="Disordered" evidence="1">
    <location>
        <begin position="1"/>
        <end position="23"/>
    </location>
</feature>
<evidence type="ECO:0000313" key="2">
    <source>
        <dbReference type="EMBL" id="KAJ1213562.1"/>
    </source>
</evidence>
<dbReference type="Proteomes" id="UP001066276">
    <property type="component" value="Chromosome 1_1"/>
</dbReference>
<organism evidence="2 3">
    <name type="scientific">Pleurodeles waltl</name>
    <name type="common">Iberian ribbed newt</name>
    <dbReference type="NCBI Taxonomy" id="8319"/>
    <lineage>
        <taxon>Eukaryota</taxon>
        <taxon>Metazoa</taxon>
        <taxon>Chordata</taxon>
        <taxon>Craniata</taxon>
        <taxon>Vertebrata</taxon>
        <taxon>Euteleostomi</taxon>
        <taxon>Amphibia</taxon>
        <taxon>Batrachia</taxon>
        <taxon>Caudata</taxon>
        <taxon>Salamandroidea</taxon>
        <taxon>Salamandridae</taxon>
        <taxon>Pleurodelinae</taxon>
        <taxon>Pleurodeles</taxon>
    </lineage>
</organism>
<proteinExistence type="predicted"/>
<reference evidence="2" key="1">
    <citation type="journal article" date="2022" name="bioRxiv">
        <title>Sequencing and chromosome-scale assembly of the giantPleurodeles waltlgenome.</title>
        <authorList>
            <person name="Brown T."/>
            <person name="Elewa A."/>
            <person name="Iarovenko S."/>
            <person name="Subramanian E."/>
            <person name="Araus A.J."/>
            <person name="Petzold A."/>
            <person name="Susuki M."/>
            <person name="Suzuki K.-i.T."/>
            <person name="Hayashi T."/>
            <person name="Toyoda A."/>
            <person name="Oliveira C."/>
            <person name="Osipova E."/>
            <person name="Leigh N.D."/>
            <person name="Simon A."/>
            <person name="Yun M.H."/>
        </authorList>
    </citation>
    <scope>NUCLEOTIDE SEQUENCE</scope>
    <source>
        <strain evidence="2">20211129_DDA</strain>
        <tissue evidence="2">Liver</tissue>
    </source>
</reference>
<accession>A0AAV7WHM9</accession>
<feature type="region of interest" description="Disordered" evidence="1">
    <location>
        <begin position="52"/>
        <end position="74"/>
    </location>
</feature>